<comment type="caution">
    <text evidence="1">The sequence shown here is derived from an EMBL/GenBank/DDBJ whole genome shotgun (WGS) entry which is preliminary data.</text>
</comment>
<dbReference type="STRING" id="33036.HMPREF3200_01665"/>
<organism evidence="1 2">
    <name type="scientific">Anaerococcus tetradius</name>
    <dbReference type="NCBI Taxonomy" id="33036"/>
    <lineage>
        <taxon>Bacteria</taxon>
        <taxon>Bacillati</taxon>
        <taxon>Bacillota</taxon>
        <taxon>Tissierellia</taxon>
        <taxon>Tissierellales</taxon>
        <taxon>Peptoniphilaceae</taxon>
        <taxon>Anaerococcus</taxon>
    </lineage>
</organism>
<protein>
    <submittedName>
        <fullName evidence="1">Uncharacterized protein</fullName>
    </submittedName>
</protein>
<evidence type="ECO:0000313" key="1">
    <source>
        <dbReference type="EMBL" id="KWZ76712.1"/>
    </source>
</evidence>
<dbReference type="EMBL" id="LRPM01000071">
    <property type="protein sequence ID" value="KWZ76712.1"/>
    <property type="molecule type" value="Genomic_DNA"/>
</dbReference>
<reference evidence="2" key="1">
    <citation type="submission" date="2016-01" db="EMBL/GenBank/DDBJ databases">
        <authorList>
            <person name="Mitreva M."/>
            <person name="Pepin K.H."/>
            <person name="Mihindukulasuriya K.A."/>
            <person name="Fulton R."/>
            <person name="Fronick C."/>
            <person name="O'Laughlin M."/>
            <person name="Miner T."/>
            <person name="Herter B."/>
            <person name="Rosa B.A."/>
            <person name="Cordes M."/>
            <person name="Tomlinson C."/>
            <person name="Wollam A."/>
            <person name="Palsikar V.B."/>
            <person name="Mardis E.R."/>
            <person name="Wilson R.K."/>
        </authorList>
    </citation>
    <scope>NUCLEOTIDE SEQUENCE [LARGE SCALE GENOMIC DNA]</scope>
    <source>
        <strain evidence="2">MJR8151</strain>
    </source>
</reference>
<accession>A0A133KAY4</accession>
<gene>
    <name evidence="1" type="ORF">HMPREF3200_01665</name>
</gene>
<name>A0A133KAY4_9FIRM</name>
<proteinExistence type="predicted"/>
<evidence type="ECO:0000313" key="2">
    <source>
        <dbReference type="Proteomes" id="UP000070383"/>
    </source>
</evidence>
<dbReference type="PATRIC" id="fig|33036.3.peg.1648"/>
<dbReference type="AlphaFoldDB" id="A0A133KAY4"/>
<sequence>MDKMSESMPEILKIHDEKYREIYWNIDKNKRNLLIYKFS</sequence>
<keyword evidence="2" id="KW-1185">Reference proteome</keyword>
<dbReference type="Proteomes" id="UP000070383">
    <property type="component" value="Unassembled WGS sequence"/>
</dbReference>